<feature type="compositionally biased region" description="Basic residues" evidence="1">
    <location>
        <begin position="27"/>
        <end position="37"/>
    </location>
</feature>
<sequence length="90" mass="10238">MEGLELGKELMTGGESKDISQVDRCPSRRRGKCRRRRSPSNAICDLRHSRPIWTIIAGMPALVVGIFIQIDEIPFCHSPYREIARAARIF</sequence>
<accession>A0ABN7BFZ1</accession>
<feature type="region of interest" description="Disordered" evidence="1">
    <location>
        <begin position="1"/>
        <end position="37"/>
    </location>
</feature>
<dbReference type="Proteomes" id="UP001307889">
    <property type="component" value="Chromosome 15"/>
</dbReference>
<proteinExistence type="predicted"/>
<organism evidence="2 3">
    <name type="scientific">Nesidiocoris tenuis</name>
    <dbReference type="NCBI Taxonomy" id="355587"/>
    <lineage>
        <taxon>Eukaryota</taxon>
        <taxon>Metazoa</taxon>
        <taxon>Ecdysozoa</taxon>
        <taxon>Arthropoda</taxon>
        <taxon>Hexapoda</taxon>
        <taxon>Insecta</taxon>
        <taxon>Pterygota</taxon>
        <taxon>Neoptera</taxon>
        <taxon>Paraneoptera</taxon>
        <taxon>Hemiptera</taxon>
        <taxon>Heteroptera</taxon>
        <taxon>Panheteroptera</taxon>
        <taxon>Cimicomorpha</taxon>
        <taxon>Miridae</taxon>
        <taxon>Dicyphina</taxon>
        <taxon>Nesidiocoris</taxon>
    </lineage>
</organism>
<gene>
    <name evidence="2" type="ORF">NTJ_16100</name>
</gene>
<reference evidence="2 3" key="1">
    <citation type="submission" date="2023-09" db="EMBL/GenBank/DDBJ databases">
        <title>Nesidiocoris tenuis whole genome shotgun sequence.</title>
        <authorList>
            <person name="Shibata T."/>
            <person name="Shimoda M."/>
            <person name="Kobayashi T."/>
            <person name="Uehara T."/>
        </authorList>
    </citation>
    <scope>NUCLEOTIDE SEQUENCE [LARGE SCALE GENOMIC DNA]</scope>
    <source>
        <strain evidence="2 3">Japan</strain>
    </source>
</reference>
<keyword evidence="3" id="KW-1185">Reference proteome</keyword>
<evidence type="ECO:0000256" key="1">
    <source>
        <dbReference type="SAM" id="MobiDB-lite"/>
    </source>
</evidence>
<protein>
    <submittedName>
        <fullName evidence="2">Uncharacterized protein</fullName>
    </submittedName>
</protein>
<evidence type="ECO:0000313" key="2">
    <source>
        <dbReference type="EMBL" id="BET03281.1"/>
    </source>
</evidence>
<name>A0ABN7BFZ1_9HEMI</name>
<evidence type="ECO:0000313" key="3">
    <source>
        <dbReference type="Proteomes" id="UP001307889"/>
    </source>
</evidence>
<dbReference type="EMBL" id="AP028923">
    <property type="protein sequence ID" value="BET03281.1"/>
    <property type="molecule type" value="Genomic_DNA"/>
</dbReference>